<dbReference type="GO" id="GO:0005634">
    <property type="term" value="C:nucleus"/>
    <property type="evidence" value="ECO:0007669"/>
    <property type="project" value="TreeGrafter"/>
</dbReference>
<dbReference type="Gene3D" id="3.30.450.190">
    <property type="match status" value="1"/>
</dbReference>
<dbReference type="GO" id="GO:0003924">
    <property type="term" value="F:GTPase activity"/>
    <property type="evidence" value="ECO:0007669"/>
    <property type="project" value="UniProtKB-UniRule"/>
</dbReference>
<comment type="similarity">
    <text evidence="1 4">Belongs to the GTR/RAG GTP-binding protein family.</text>
</comment>
<dbReference type="AlphaFoldDB" id="A0A4S4LVG0"/>
<dbReference type="GO" id="GO:0005525">
    <property type="term" value="F:GTP binding"/>
    <property type="evidence" value="ECO:0007669"/>
    <property type="project" value="UniProtKB-UniRule"/>
</dbReference>
<keyword evidence="3 4" id="KW-0342">GTP-binding</keyword>
<evidence type="ECO:0000256" key="3">
    <source>
        <dbReference type="ARBA" id="ARBA00023134"/>
    </source>
</evidence>
<gene>
    <name evidence="5" type="ORF">EW146_g4746</name>
</gene>
<evidence type="ECO:0000256" key="1">
    <source>
        <dbReference type="ARBA" id="ARBA00007756"/>
    </source>
</evidence>
<dbReference type="InterPro" id="IPR006762">
    <property type="entry name" value="Gtr1_RagA"/>
</dbReference>
<reference evidence="5 6" key="1">
    <citation type="submission" date="2019-02" db="EMBL/GenBank/DDBJ databases">
        <title>Genome sequencing of the rare red list fungi Bondarzewia mesenterica.</title>
        <authorList>
            <person name="Buettner E."/>
            <person name="Kellner H."/>
        </authorList>
    </citation>
    <scope>NUCLEOTIDE SEQUENCE [LARGE SCALE GENOMIC DNA]</scope>
    <source>
        <strain evidence="5 6">DSM 108281</strain>
    </source>
</reference>
<dbReference type="Proteomes" id="UP000310158">
    <property type="component" value="Unassembled WGS sequence"/>
</dbReference>
<name>A0A4S4LVG0_9AGAM</name>
<dbReference type="GO" id="GO:0000329">
    <property type="term" value="C:fungal-type vacuole membrane"/>
    <property type="evidence" value="ECO:0007669"/>
    <property type="project" value="TreeGrafter"/>
</dbReference>
<comment type="subunit">
    <text evidence="4">Component of the GSE complex.</text>
</comment>
<dbReference type="EMBL" id="SGPL01000191">
    <property type="protein sequence ID" value="THH15788.1"/>
    <property type="molecule type" value="Genomic_DNA"/>
</dbReference>
<evidence type="ECO:0000256" key="4">
    <source>
        <dbReference type="RuleBase" id="RU367014"/>
    </source>
</evidence>
<comment type="caution">
    <text evidence="5">The sequence shown here is derived from an EMBL/GenBank/DDBJ whole genome shotgun (WGS) entry which is preliminary data.</text>
</comment>
<dbReference type="PANTHER" id="PTHR11259">
    <property type="entry name" value="RAS-RELATED GTP BINDING RAG/GTR YEAST"/>
    <property type="match status" value="1"/>
</dbReference>
<dbReference type="GO" id="GO:0009267">
    <property type="term" value="P:cellular response to starvation"/>
    <property type="evidence" value="ECO:0007669"/>
    <property type="project" value="TreeGrafter"/>
</dbReference>
<accession>A0A4S4LVG0</accession>
<evidence type="ECO:0000313" key="5">
    <source>
        <dbReference type="EMBL" id="THH15788.1"/>
    </source>
</evidence>
<dbReference type="InterPro" id="IPR027417">
    <property type="entry name" value="P-loop_NTPase"/>
</dbReference>
<dbReference type="OrthoDB" id="26136at2759"/>
<proteinExistence type="inferred from homology"/>
<evidence type="ECO:0000313" key="6">
    <source>
        <dbReference type="Proteomes" id="UP000310158"/>
    </source>
</evidence>
<dbReference type="GO" id="GO:1904263">
    <property type="term" value="P:positive regulation of TORC1 signaling"/>
    <property type="evidence" value="ECO:0007669"/>
    <property type="project" value="TreeGrafter"/>
</dbReference>
<comment type="function">
    <text evidence="4">GTPase involved in activation of the TORC1 signaling pathway, which promotes growth and represses autophagy in nutrient-rich conditions.</text>
</comment>
<dbReference type="GO" id="GO:0010507">
    <property type="term" value="P:negative regulation of autophagy"/>
    <property type="evidence" value="ECO:0007669"/>
    <property type="project" value="TreeGrafter"/>
</dbReference>
<dbReference type="SUPFAM" id="SSF52540">
    <property type="entry name" value="P-loop containing nucleoside triphosphate hydrolases"/>
    <property type="match status" value="1"/>
</dbReference>
<sequence length="359" mass="40398">MSTTALNQFQSPNKTATTSDSVARTKILLLGQRRSGKTSIQQVLFNNVLPKQTFYIEPTTRIVKHVYERGPASTVIPLEIWDCPGNITLEMLNAPLSSFSSIIFVIDIQDSYQQPIARLLSFFIAAYQESPGTSLEVFVHKSDALTEDYKIENFRHIQQRFWDELLDMSPDYEQMLVNFYLTSVYDHSIHDGFSRVLHRLIESLPFLEELLNVYCSNSQASKAFLFDMKTRLYVATDASPVDTGTHNLCCDYVKTLNVFGSLYRSASASPSRLRTLTPASGTTRPKLSFYPCAALSLAPPAQGTTLTYHLITPQLALLSLLPTTVHEGRRGLVEYNVVFFREGVQDIVDVEKDARTGEL</sequence>
<dbReference type="PANTHER" id="PTHR11259:SF2">
    <property type="entry name" value="GH16429P"/>
    <property type="match status" value="1"/>
</dbReference>
<organism evidence="5 6">
    <name type="scientific">Bondarzewia mesenterica</name>
    <dbReference type="NCBI Taxonomy" id="1095465"/>
    <lineage>
        <taxon>Eukaryota</taxon>
        <taxon>Fungi</taxon>
        <taxon>Dikarya</taxon>
        <taxon>Basidiomycota</taxon>
        <taxon>Agaricomycotina</taxon>
        <taxon>Agaricomycetes</taxon>
        <taxon>Russulales</taxon>
        <taxon>Bondarzewiaceae</taxon>
        <taxon>Bondarzewia</taxon>
    </lineage>
</organism>
<dbReference type="Gene3D" id="3.40.50.300">
    <property type="entry name" value="P-loop containing nucleotide triphosphate hydrolases"/>
    <property type="match status" value="1"/>
</dbReference>
<keyword evidence="2 4" id="KW-0547">Nucleotide-binding</keyword>
<evidence type="ECO:0000256" key="2">
    <source>
        <dbReference type="ARBA" id="ARBA00022741"/>
    </source>
</evidence>
<protein>
    <recommendedName>
        <fullName evidence="4">GTP-binding protein</fullName>
    </recommendedName>
</protein>
<dbReference type="GO" id="GO:1990131">
    <property type="term" value="C:Gtr1-Gtr2 GTPase complex"/>
    <property type="evidence" value="ECO:0007669"/>
    <property type="project" value="UniProtKB-UniRule"/>
</dbReference>
<dbReference type="Pfam" id="PF04670">
    <property type="entry name" value="Gtr1_RagA"/>
    <property type="match status" value="1"/>
</dbReference>
<keyword evidence="6" id="KW-1185">Reference proteome</keyword>